<accession>A0A4V1Q7L4</accession>
<keyword evidence="2" id="KW-1185">Reference proteome</keyword>
<protein>
    <submittedName>
        <fullName evidence="1">Uncharacterized protein</fullName>
    </submittedName>
</protein>
<dbReference type="EMBL" id="PPCV01000002">
    <property type="protein sequence ID" value="RXW32998.1"/>
    <property type="molecule type" value="Genomic_DNA"/>
</dbReference>
<dbReference type="OrthoDB" id="5509947at2"/>
<name>A0A4V1Q7L4_9ACTN</name>
<reference evidence="1 2" key="1">
    <citation type="submission" date="2018-01" db="EMBL/GenBank/DDBJ databases">
        <title>Lactibacter flavus gen. nov., sp. nov., a novel bacterium of the family Propionibacteriaceae isolated from raw milk and dairy products.</title>
        <authorList>
            <person name="Wenning M."/>
            <person name="Breitenwieser F."/>
            <person name="Huptas C."/>
            <person name="von Neubeck M."/>
            <person name="Busse H.-J."/>
            <person name="Scherer S."/>
        </authorList>
    </citation>
    <scope>NUCLEOTIDE SEQUENCE [LARGE SCALE GENOMIC DNA]</scope>
    <source>
        <strain evidence="1 2">VG341</strain>
    </source>
</reference>
<comment type="caution">
    <text evidence="1">The sequence shown here is derived from an EMBL/GenBank/DDBJ whole genome shotgun (WGS) entry which is preliminary data.</text>
</comment>
<gene>
    <name evidence="1" type="ORF">C1706_03790</name>
</gene>
<organism evidence="1 2">
    <name type="scientific">Propioniciclava flava</name>
    <dbReference type="NCBI Taxonomy" id="2072026"/>
    <lineage>
        <taxon>Bacteria</taxon>
        <taxon>Bacillati</taxon>
        <taxon>Actinomycetota</taxon>
        <taxon>Actinomycetes</taxon>
        <taxon>Propionibacteriales</taxon>
        <taxon>Propionibacteriaceae</taxon>
        <taxon>Propioniciclava</taxon>
    </lineage>
</organism>
<evidence type="ECO:0000313" key="1">
    <source>
        <dbReference type="EMBL" id="RXW32998.1"/>
    </source>
</evidence>
<evidence type="ECO:0000313" key="2">
    <source>
        <dbReference type="Proteomes" id="UP000290624"/>
    </source>
</evidence>
<sequence>MVEVADHVESRKPMGSSELQPAAQLLHPQYILPNELSNKMQRWQGTEWQKPARHLIRADLRDIFAGLVLRTRTMSDTLTISSIAWH</sequence>
<dbReference type="RefSeq" id="WP_129457899.1">
    <property type="nucleotide sequence ID" value="NZ_PPCV01000002.1"/>
</dbReference>
<dbReference type="AlphaFoldDB" id="A0A4V1Q7L4"/>
<dbReference type="Proteomes" id="UP000290624">
    <property type="component" value="Unassembled WGS sequence"/>
</dbReference>
<proteinExistence type="predicted"/>